<evidence type="ECO:0000313" key="3">
    <source>
        <dbReference type="Proteomes" id="UP000193570"/>
    </source>
</evidence>
<evidence type="ECO:0000313" key="2">
    <source>
        <dbReference type="EMBL" id="SLN16349.1"/>
    </source>
</evidence>
<evidence type="ECO:0000256" key="1">
    <source>
        <dbReference type="SAM" id="Phobius"/>
    </source>
</evidence>
<name>A0A1X6YBG5_9RHOB</name>
<feature type="transmembrane region" description="Helical" evidence="1">
    <location>
        <begin position="7"/>
        <end position="27"/>
    </location>
</feature>
<protein>
    <submittedName>
        <fullName evidence="2">Uncharacterized protein</fullName>
    </submittedName>
</protein>
<dbReference type="RefSeq" id="WP_085790287.1">
    <property type="nucleotide sequence ID" value="NZ_FWFK01000001.1"/>
</dbReference>
<dbReference type="OrthoDB" id="7846016at2"/>
<organism evidence="2 3">
    <name type="scientific">Roseivivax jejudonensis</name>
    <dbReference type="NCBI Taxonomy" id="1529041"/>
    <lineage>
        <taxon>Bacteria</taxon>
        <taxon>Pseudomonadati</taxon>
        <taxon>Pseudomonadota</taxon>
        <taxon>Alphaproteobacteria</taxon>
        <taxon>Rhodobacterales</taxon>
        <taxon>Roseobacteraceae</taxon>
        <taxon>Roseivivax</taxon>
    </lineage>
</organism>
<keyword evidence="1" id="KW-0472">Membrane</keyword>
<keyword evidence="3" id="KW-1185">Reference proteome</keyword>
<dbReference type="AlphaFoldDB" id="A0A1X6YBG5"/>
<accession>A0A1X6YBG5</accession>
<reference evidence="2 3" key="1">
    <citation type="submission" date="2017-03" db="EMBL/GenBank/DDBJ databases">
        <authorList>
            <person name="Afonso C.L."/>
            <person name="Miller P.J."/>
            <person name="Scott M.A."/>
            <person name="Spackman E."/>
            <person name="Goraichik I."/>
            <person name="Dimitrov K.M."/>
            <person name="Suarez D.L."/>
            <person name="Swayne D.E."/>
        </authorList>
    </citation>
    <scope>NUCLEOTIDE SEQUENCE [LARGE SCALE GENOMIC DNA]</scope>
    <source>
        <strain evidence="2 3">CECT 8625</strain>
    </source>
</reference>
<keyword evidence="1" id="KW-0812">Transmembrane</keyword>
<gene>
    <name evidence="2" type="ORF">ROJ8625_00544</name>
</gene>
<proteinExistence type="predicted"/>
<dbReference type="EMBL" id="FWFK01000001">
    <property type="protein sequence ID" value="SLN16349.1"/>
    <property type="molecule type" value="Genomic_DNA"/>
</dbReference>
<sequence length="381" mass="40178">MTGTTTRILRCLTALVSPAVLAIYLASTGPAEASPWMTPATLAGSAAIGLGLAVGLPLRRRSTTETATPAASGLLRASARRSLARGRPAPEARRAALAARLETLSAQVDLRRTALRGYVAPQRPDAAIAAALGRVMRAWESPTTKTLTDDQVLDLTALDRLLTAPAEEAGGLAAAFANPDRALALRARINEIADTRARFERQDAAFRAARQMWQRQTSGDTAPDLVTALHELNACDPDLWHHVALRHDPHDPAQRDAALWCAARPEAAPATVAACLAAQAGAGTLTDSPEALRRVLDAWRCGGTARAEIGLDPPDAVVGAGETVVRLLARHGEGLKAPSGLFVLHAGPAARQRTHWDVAAARMTAPPNPADYYDRDVLVPA</sequence>
<feature type="transmembrane region" description="Helical" evidence="1">
    <location>
        <begin position="39"/>
        <end position="58"/>
    </location>
</feature>
<dbReference type="Proteomes" id="UP000193570">
    <property type="component" value="Unassembled WGS sequence"/>
</dbReference>
<keyword evidence="1" id="KW-1133">Transmembrane helix</keyword>